<sequence>MKAISQEIQNQSIKSLESTCNKLATAYQRMTEKGVNTTLVKKRLNAVKMGLESLKNIWNGENFSYDEEAILISKKILEDIMPSIEKQIAKAKEGSSQKTLNDRRLTALKLAIESLEKRLSTSLSD</sequence>
<dbReference type="EMBL" id="CP113527">
    <property type="protein sequence ID" value="WDV05086.1"/>
    <property type="molecule type" value="Genomic_DNA"/>
</dbReference>
<evidence type="ECO:0000313" key="1">
    <source>
        <dbReference type="EMBL" id="WDV05086.1"/>
    </source>
</evidence>
<protein>
    <recommendedName>
        <fullName evidence="3">Group-specific protein</fullName>
    </recommendedName>
</protein>
<accession>A0AAJ5RGY2</accession>
<name>A0AAJ5RGY2_9BACI</name>
<evidence type="ECO:0008006" key="3">
    <source>
        <dbReference type="Google" id="ProtNLM"/>
    </source>
</evidence>
<proteinExistence type="predicted"/>
<dbReference type="AlphaFoldDB" id="A0AAJ5RGY2"/>
<reference evidence="1" key="1">
    <citation type="submission" date="2022-11" db="EMBL/GenBank/DDBJ databases">
        <title>Lysinibacillus irui.</title>
        <authorList>
            <person name="Akintayo S.O."/>
        </authorList>
    </citation>
    <scope>NUCLEOTIDE SEQUENCE</scope>
    <source>
        <strain evidence="1">IRB4-01</strain>
    </source>
</reference>
<dbReference type="KEGG" id="liu:OU989_12245"/>
<gene>
    <name evidence="1" type="ORF">OU989_12245</name>
</gene>
<dbReference type="RefSeq" id="WP_274793320.1">
    <property type="nucleotide sequence ID" value="NZ_CP113527.1"/>
</dbReference>
<organism evidence="1 2">
    <name type="scientific">Lysinibacillus irui</name>
    <dbReference type="NCBI Taxonomy" id="2998077"/>
    <lineage>
        <taxon>Bacteria</taxon>
        <taxon>Bacillati</taxon>
        <taxon>Bacillota</taxon>
        <taxon>Bacilli</taxon>
        <taxon>Bacillales</taxon>
        <taxon>Bacillaceae</taxon>
        <taxon>Lysinibacillus</taxon>
    </lineage>
</organism>
<dbReference type="Proteomes" id="UP001219585">
    <property type="component" value="Chromosome"/>
</dbReference>
<evidence type="ECO:0000313" key="2">
    <source>
        <dbReference type="Proteomes" id="UP001219585"/>
    </source>
</evidence>